<dbReference type="PROSITE" id="PS50893">
    <property type="entry name" value="ABC_TRANSPORTER_2"/>
    <property type="match status" value="2"/>
</dbReference>
<dbReference type="InterPro" id="IPR003593">
    <property type="entry name" value="AAA+_ATPase"/>
</dbReference>
<keyword evidence="5" id="KW-0547">Nucleotide-binding</keyword>
<organism evidence="11 12">
    <name type="scientific">Thermofilum pendens (strain DSM 2475 / Hrk 5)</name>
    <dbReference type="NCBI Taxonomy" id="368408"/>
    <lineage>
        <taxon>Archaea</taxon>
        <taxon>Thermoproteota</taxon>
        <taxon>Thermoprotei</taxon>
        <taxon>Thermofilales</taxon>
        <taxon>Thermofilaceae</taxon>
        <taxon>Thermofilum</taxon>
    </lineage>
</organism>
<evidence type="ECO:0000313" key="11">
    <source>
        <dbReference type="EMBL" id="ABL78504.1"/>
    </source>
</evidence>
<name>A1RZ74_THEPD</name>
<dbReference type="InterPro" id="IPR003439">
    <property type="entry name" value="ABC_transporter-like_ATP-bd"/>
</dbReference>
<evidence type="ECO:0000256" key="6">
    <source>
        <dbReference type="ARBA" id="ARBA00022840"/>
    </source>
</evidence>
<dbReference type="GO" id="GO:0042626">
    <property type="term" value="F:ATPase-coupled transmembrane transporter activity"/>
    <property type="evidence" value="ECO:0007669"/>
    <property type="project" value="TreeGrafter"/>
</dbReference>
<dbReference type="FunFam" id="3.40.50.300:FF:000224">
    <property type="entry name" value="Energy-coupling factor transporter ATP-binding protein EcfA"/>
    <property type="match status" value="2"/>
</dbReference>
<dbReference type="InterPro" id="IPR015856">
    <property type="entry name" value="ABC_transpr_CbiO/EcfA_su"/>
</dbReference>
<dbReference type="AlphaFoldDB" id="A1RZ74"/>
<dbReference type="PANTHER" id="PTHR43553">
    <property type="entry name" value="HEAVY METAL TRANSPORTER"/>
    <property type="match status" value="1"/>
</dbReference>
<dbReference type="GO" id="GO:0016887">
    <property type="term" value="F:ATP hydrolysis activity"/>
    <property type="evidence" value="ECO:0007669"/>
    <property type="project" value="InterPro"/>
</dbReference>
<sequence length="541" mass="59077">MRVVEIEGLKWRYRGSPHYALNGVNLGVEKGEFLAITGLSGAGKTTLVLSILGIIPQRLPGEFSGKVKVLGLSTLSTDVTIIAQRVGVVFEDPEIQFVMGTVEDEVALSLEAMGLPPEEVRERTLWALELVGLGAGFLQRNPSQLSGGEKQRVAIASAVAKEPELLILDEPTSDLDPAGKEEVVSAIESLRRQLDVTIVMVEQEPDIIYRFADRVVVLEKGRVALEGTPRELYHRMEELRRLSLRPPELYELCRAAGLREPSLEELVRLAEKGLLDGSVCGEPRGRRGGLEEVVRVQGVTHVYPGGIRALDNVTLTLYSGELVALMGPNGSGKTTLAKVIAGLVRPTSGRVLVRGRDVSSYGRLELSSIVGYVYQNPQHQLFCQSVYEEVAFGLRLRGAGEGEVRKAVDEALRLFNLEGKAEEHPFFLSKGEKRRLALASVYALNPSVLIVDEPTTGQDRAFSEYLFSTLRRLAEEGKAVVAITHSVDLASAYADRVVVMCGGRIVADGEPDSVLADPGVAEKARIKRPLRYVLCRQSRHG</sequence>
<keyword evidence="3" id="KW-0813">Transport</keyword>
<dbReference type="EnsemblBacteria" id="ABL78504">
    <property type="protein sequence ID" value="ABL78504"/>
    <property type="gene ID" value="Tpen_1105"/>
</dbReference>
<reference evidence="12" key="1">
    <citation type="journal article" date="2008" name="J. Bacteriol.">
        <title>Genome sequence of Thermofilum pendens reveals an exceptional loss of biosynthetic pathways without genome reduction.</title>
        <authorList>
            <person name="Anderson I."/>
            <person name="Rodriguez J."/>
            <person name="Susanti D."/>
            <person name="Porat I."/>
            <person name="Reich C."/>
            <person name="Ulrich L.E."/>
            <person name="Elkins J.G."/>
            <person name="Mavromatis K."/>
            <person name="Lykidis A."/>
            <person name="Kim E."/>
            <person name="Thompson L.S."/>
            <person name="Nolan M."/>
            <person name="Land M."/>
            <person name="Copeland A."/>
            <person name="Lapidus A."/>
            <person name="Lucas S."/>
            <person name="Detter C."/>
            <person name="Zhulin I.B."/>
            <person name="Olsen G.J."/>
            <person name="Whitman W."/>
            <person name="Mukhopadhyay B."/>
            <person name="Bristow J."/>
            <person name="Kyrpides N."/>
        </authorList>
    </citation>
    <scope>NUCLEOTIDE SEQUENCE [LARGE SCALE GENOMIC DNA]</scope>
    <source>
        <strain evidence="12">DSM 2475 / Hrk 5</strain>
    </source>
</reference>
<evidence type="ECO:0000256" key="8">
    <source>
        <dbReference type="ARBA" id="ARBA00023136"/>
    </source>
</evidence>
<dbReference type="NCBIfam" id="NF010167">
    <property type="entry name" value="PRK13648.1"/>
    <property type="match status" value="2"/>
</dbReference>
<evidence type="ECO:0000256" key="9">
    <source>
        <dbReference type="ARBA" id="ARBA00025157"/>
    </source>
</evidence>
<accession>A1RZ74</accession>
<dbReference type="OrthoDB" id="35850at2157"/>
<protein>
    <submittedName>
        <fullName evidence="11">ABC transporter related</fullName>
    </submittedName>
</protein>
<dbReference type="Pfam" id="PF00005">
    <property type="entry name" value="ABC_tran"/>
    <property type="match status" value="2"/>
</dbReference>
<dbReference type="PROSITE" id="PS00211">
    <property type="entry name" value="ABC_TRANSPORTER_1"/>
    <property type="match status" value="2"/>
</dbReference>
<dbReference type="GeneID" id="4601099"/>
<keyword evidence="12" id="KW-1185">Reference proteome</keyword>
<dbReference type="SMART" id="SM00382">
    <property type="entry name" value="AAA"/>
    <property type="match status" value="2"/>
</dbReference>
<dbReference type="Proteomes" id="UP000000641">
    <property type="component" value="Chromosome"/>
</dbReference>
<keyword evidence="6" id="KW-0067">ATP-binding</keyword>
<dbReference type="PANTHER" id="PTHR43553:SF25">
    <property type="entry name" value="ABC-TYPE COBALT TRANSPORT SYSTEM, ATPASE COMPONENT"/>
    <property type="match status" value="1"/>
</dbReference>
<gene>
    <name evidence="11" type="ordered locus">Tpen_1105</name>
</gene>
<dbReference type="RefSeq" id="WP_011752769.1">
    <property type="nucleotide sequence ID" value="NC_008698.1"/>
</dbReference>
<dbReference type="SUPFAM" id="SSF52540">
    <property type="entry name" value="P-loop containing nucleoside triphosphate hydrolases"/>
    <property type="match status" value="2"/>
</dbReference>
<feature type="domain" description="ABC transporter" evidence="10">
    <location>
        <begin position="4"/>
        <end position="245"/>
    </location>
</feature>
<dbReference type="InterPro" id="IPR017871">
    <property type="entry name" value="ABC_transporter-like_CS"/>
</dbReference>
<keyword evidence="7" id="KW-1278">Translocase</keyword>
<dbReference type="GO" id="GO:0043190">
    <property type="term" value="C:ATP-binding cassette (ABC) transporter complex"/>
    <property type="evidence" value="ECO:0007669"/>
    <property type="project" value="TreeGrafter"/>
</dbReference>
<comment type="similarity">
    <text evidence="2">Belongs to the ABC transporter superfamily.</text>
</comment>
<dbReference type="EMBL" id="CP000505">
    <property type="protein sequence ID" value="ABL78504.1"/>
    <property type="molecule type" value="Genomic_DNA"/>
</dbReference>
<evidence type="ECO:0000313" key="12">
    <source>
        <dbReference type="Proteomes" id="UP000000641"/>
    </source>
</evidence>
<evidence type="ECO:0000256" key="3">
    <source>
        <dbReference type="ARBA" id="ARBA00022448"/>
    </source>
</evidence>
<dbReference type="STRING" id="368408.Tpen_1105"/>
<dbReference type="CDD" id="cd03225">
    <property type="entry name" value="ABC_cobalt_CbiO_domain1"/>
    <property type="match status" value="2"/>
</dbReference>
<dbReference type="KEGG" id="tpe:Tpen_1105"/>
<evidence type="ECO:0000256" key="1">
    <source>
        <dbReference type="ARBA" id="ARBA00004236"/>
    </source>
</evidence>
<dbReference type="HOGENOM" id="CLU_000604_86_7_2"/>
<feature type="domain" description="ABC transporter" evidence="10">
    <location>
        <begin position="294"/>
        <end position="527"/>
    </location>
</feature>
<keyword evidence="4" id="KW-1003">Cell membrane</keyword>
<evidence type="ECO:0000256" key="7">
    <source>
        <dbReference type="ARBA" id="ARBA00022967"/>
    </source>
</evidence>
<evidence type="ECO:0000256" key="5">
    <source>
        <dbReference type="ARBA" id="ARBA00022741"/>
    </source>
</evidence>
<evidence type="ECO:0000256" key="2">
    <source>
        <dbReference type="ARBA" id="ARBA00005417"/>
    </source>
</evidence>
<keyword evidence="8" id="KW-0472">Membrane</keyword>
<dbReference type="Gene3D" id="3.40.50.300">
    <property type="entry name" value="P-loop containing nucleotide triphosphate hydrolases"/>
    <property type="match status" value="2"/>
</dbReference>
<dbReference type="InterPro" id="IPR050095">
    <property type="entry name" value="ECF_ABC_transporter_ATP-bd"/>
</dbReference>
<evidence type="ECO:0000259" key="10">
    <source>
        <dbReference type="PROSITE" id="PS50893"/>
    </source>
</evidence>
<comment type="subcellular location">
    <subcellularLocation>
        <location evidence="1">Cell membrane</location>
    </subcellularLocation>
</comment>
<evidence type="ECO:0000256" key="4">
    <source>
        <dbReference type="ARBA" id="ARBA00022475"/>
    </source>
</evidence>
<dbReference type="InterPro" id="IPR027417">
    <property type="entry name" value="P-loop_NTPase"/>
</dbReference>
<proteinExistence type="inferred from homology"/>
<dbReference type="GO" id="GO:0005524">
    <property type="term" value="F:ATP binding"/>
    <property type="evidence" value="ECO:0007669"/>
    <property type="project" value="UniProtKB-KW"/>
</dbReference>
<dbReference type="eggNOG" id="arCOG00188">
    <property type="taxonomic scope" value="Archaea"/>
</dbReference>
<comment type="function">
    <text evidence="9">Probably part of an ABC transporter complex. Responsible for energy coupling to the transport system.</text>
</comment>